<feature type="domain" description="Doublecortin" evidence="5">
    <location>
        <begin position="510"/>
        <end position="586"/>
    </location>
</feature>
<evidence type="ECO:0000256" key="3">
    <source>
        <dbReference type="PROSITE-ProRule" id="PRU00221"/>
    </source>
</evidence>
<keyword evidence="7" id="KW-1185">Reference proteome</keyword>
<dbReference type="CDD" id="cd01617">
    <property type="entry name" value="DCX"/>
    <property type="match status" value="1"/>
</dbReference>
<dbReference type="Pfam" id="PF03451">
    <property type="entry name" value="HELP"/>
    <property type="match status" value="1"/>
</dbReference>
<dbReference type="InterPro" id="IPR015943">
    <property type="entry name" value="WD40/YVTN_repeat-like_dom_sf"/>
</dbReference>
<dbReference type="Pfam" id="PF23414">
    <property type="entry name" value="Beta-prop_EML_2"/>
    <property type="match status" value="1"/>
</dbReference>
<sequence length="1327" mass="151834">MEGYDRIPAFVSGGLDTYRRDRFYSEKQKYKQLLASHERKKERYKRRDKHAKHKQFGRPDDIVRTGSEEENETHVRQRRNTRKRSMRKRDDELMASIERRERILRIHMDRMNQHYLSPTDTKVPSEYSYRSSFQQESNDYPSYTRTQMAETGRPLYRYMEPVNRPPQYPVEPEQRPLHAGQSELPVIPTKPKYYTHIPLPENVESERQPVLENEREDARHKRASVLNRVEKLLNDMDRQMNGGEIILKSKAKRSRKKFIKKKEDTDSGDDSYVFVKTTVTPTPPPYSESHSDVDVSLPSLPASSLGPQIVSRMSFPSGVKSEIQYAYSDEEADGQPDPRPFTDSYRGHPFTLGGAARYEQRKNGTGSVKTVPAIQPGKRKENGVRANLVTFYINGDRNYKGLTIAVSGKKWLNIDKLKEHLTQKIGTHWPVKCIFTIPDRQLIDDLDKFENNRSYIVCKDKNAQVNGIHYGYSKEKHWVTKRPSAGKIRKHDLGMLKQNAPANSPSKNRRVITIIQNKNRVRKEKVILNPETPMSFDQILSDMGDMINMNATALYLYKKPETRVTSYSQLFREYKTVDEFIICGEELSPASEASGQKRTAPSSNSSNESVASRGSRQKKMQKSFDYDVQEYEDYSVDIDQSGYLDTEESNGWDNPLEEVSFDNTLDNDEDSAKRVKVRIRGKYKEYFQPEKPAPDDRSRPNEKLILEWLYGYRSNDNSTSLMLYHRTGELVCYMDAAVVFYNRTFDHQRFYLAHTEEITCMAIHPEGRWIATGQKAGSGPEDVAHIRIWDGRTLSTQVILGVGIFSCGVSAVNFSVYRDGVLLCAVESSEKHVLTVWEWNRKRLLAKTTTTSRYVSHACFYPFDDTILITYGDQHLYFWKLFWDPVRDTDGRLLRDKDSGTFVTEDSREITSIAFPPNGDVVTGDTTGSVIVWAVDRATLVFRFLTVLPDRHHRAVNSLCLLPDSTLISGGGKEFKAWNTNNNHYRKTRERLLADGVGDVASIVLKDKSMPEGGKPVFYIGTTNSCLLEGSFEDKLKKHIEGHCDTVSSVVSHPRENSFFSASMDRTVKKWSADKHKLLYTRNVEKPCSCIDIDRKGRYLTIGTADGFVIVLAASLKEEIAIIKVGSTPELIECVKISPERDTLAVGCHDGCVYIYNDVNDGAKIAIRNNTIFKANPAPVINVDWTTNSHNIQTMSSEYDHFHWDVTDMVASKAITFRDAEWQTQNVTVGYPVFGMWTNLKDEDEVRVMDRSRSNTTIAAGDGKGGIRLYKYPCTSIKPEFKMTRMYSNEVTALSFLARTDRLISCGGQKSVLAQWKVEKYITANEH</sequence>
<dbReference type="PANTHER" id="PTHR13720:SF55">
    <property type="entry name" value="ECHINODERM MICROTUBULE-ASSOCIATED PROTEIN-LIKE CG42247"/>
    <property type="match status" value="1"/>
</dbReference>
<dbReference type="GO" id="GO:0000226">
    <property type="term" value="P:microtubule cytoskeleton organization"/>
    <property type="evidence" value="ECO:0007669"/>
    <property type="project" value="TreeGrafter"/>
</dbReference>
<feature type="region of interest" description="Disordered" evidence="4">
    <location>
        <begin position="591"/>
        <end position="622"/>
    </location>
</feature>
<dbReference type="GO" id="GO:0035556">
    <property type="term" value="P:intracellular signal transduction"/>
    <property type="evidence" value="ECO:0007669"/>
    <property type="project" value="InterPro"/>
</dbReference>
<dbReference type="STRING" id="6573.A0A210R580"/>
<dbReference type="Pfam" id="PF03607">
    <property type="entry name" value="DCX"/>
    <property type="match status" value="1"/>
</dbReference>
<feature type="compositionally biased region" description="Basic residues" evidence="4">
    <location>
        <begin position="76"/>
        <end position="87"/>
    </location>
</feature>
<dbReference type="InterPro" id="IPR055442">
    <property type="entry name" value="Beta-prop_EML-like_2nd"/>
</dbReference>
<dbReference type="InterPro" id="IPR036572">
    <property type="entry name" value="Doublecortin_dom_sf"/>
</dbReference>
<dbReference type="Gene3D" id="3.10.20.230">
    <property type="entry name" value="Doublecortin domain"/>
    <property type="match status" value="2"/>
</dbReference>
<dbReference type="InterPro" id="IPR003533">
    <property type="entry name" value="Doublecortin_dom"/>
</dbReference>
<accession>A0A210R580</accession>
<reference evidence="6 7" key="1">
    <citation type="journal article" date="2017" name="Nat. Ecol. Evol.">
        <title>Scallop genome provides insights into evolution of bilaterian karyotype and development.</title>
        <authorList>
            <person name="Wang S."/>
            <person name="Zhang J."/>
            <person name="Jiao W."/>
            <person name="Li J."/>
            <person name="Xun X."/>
            <person name="Sun Y."/>
            <person name="Guo X."/>
            <person name="Huan P."/>
            <person name="Dong B."/>
            <person name="Zhang L."/>
            <person name="Hu X."/>
            <person name="Sun X."/>
            <person name="Wang J."/>
            <person name="Zhao C."/>
            <person name="Wang Y."/>
            <person name="Wang D."/>
            <person name="Huang X."/>
            <person name="Wang R."/>
            <person name="Lv J."/>
            <person name="Li Y."/>
            <person name="Zhang Z."/>
            <person name="Liu B."/>
            <person name="Lu W."/>
            <person name="Hui Y."/>
            <person name="Liang J."/>
            <person name="Zhou Z."/>
            <person name="Hou R."/>
            <person name="Li X."/>
            <person name="Liu Y."/>
            <person name="Li H."/>
            <person name="Ning X."/>
            <person name="Lin Y."/>
            <person name="Zhao L."/>
            <person name="Xing Q."/>
            <person name="Dou J."/>
            <person name="Li Y."/>
            <person name="Mao J."/>
            <person name="Guo H."/>
            <person name="Dou H."/>
            <person name="Li T."/>
            <person name="Mu C."/>
            <person name="Jiang W."/>
            <person name="Fu Q."/>
            <person name="Fu X."/>
            <person name="Miao Y."/>
            <person name="Liu J."/>
            <person name="Yu Q."/>
            <person name="Li R."/>
            <person name="Liao H."/>
            <person name="Li X."/>
            <person name="Kong Y."/>
            <person name="Jiang Z."/>
            <person name="Chourrout D."/>
            <person name="Li R."/>
            <person name="Bao Z."/>
        </authorList>
    </citation>
    <scope>NUCLEOTIDE SEQUENCE [LARGE SCALE GENOMIC DNA]</scope>
    <source>
        <strain evidence="6 7">PY_sf001</strain>
    </source>
</reference>
<keyword evidence="2" id="KW-0677">Repeat</keyword>
<dbReference type="SMART" id="SM00537">
    <property type="entry name" value="DCX"/>
    <property type="match status" value="1"/>
</dbReference>
<dbReference type="InterPro" id="IPR055439">
    <property type="entry name" value="Beta-prop_EML_1st"/>
</dbReference>
<dbReference type="PROSITE" id="PS50294">
    <property type="entry name" value="WD_REPEATS_REGION"/>
    <property type="match status" value="1"/>
</dbReference>
<feature type="repeat" description="WD" evidence="3">
    <location>
        <begin position="1040"/>
        <end position="1081"/>
    </location>
</feature>
<feature type="compositionally biased region" description="Polar residues" evidence="4">
    <location>
        <begin position="591"/>
        <end position="601"/>
    </location>
</feature>
<evidence type="ECO:0000256" key="2">
    <source>
        <dbReference type="ARBA" id="ARBA00022737"/>
    </source>
</evidence>
<protein>
    <recommendedName>
        <fullName evidence="5">Doublecortin domain-containing protein</fullName>
    </recommendedName>
</protein>
<dbReference type="SUPFAM" id="SSF89837">
    <property type="entry name" value="Doublecortin (DC)"/>
    <property type="match status" value="2"/>
</dbReference>
<dbReference type="InterPro" id="IPR036322">
    <property type="entry name" value="WD40_repeat_dom_sf"/>
</dbReference>
<proteinExistence type="predicted"/>
<dbReference type="SUPFAM" id="SSF50978">
    <property type="entry name" value="WD40 repeat-like"/>
    <property type="match status" value="2"/>
</dbReference>
<evidence type="ECO:0000256" key="4">
    <source>
        <dbReference type="SAM" id="MobiDB-lite"/>
    </source>
</evidence>
<dbReference type="PANTHER" id="PTHR13720">
    <property type="entry name" value="WD-40 REPEAT PROTEIN"/>
    <property type="match status" value="1"/>
</dbReference>
<name>A0A210R580_MIZYE</name>
<dbReference type="SMART" id="SM00320">
    <property type="entry name" value="WD40"/>
    <property type="match status" value="9"/>
</dbReference>
<dbReference type="Proteomes" id="UP000242188">
    <property type="component" value="Unassembled WGS sequence"/>
</dbReference>
<dbReference type="PROSITE" id="PS50082">
    <property type="entry name" value="WD_REPEATS_2"/>
    <property type="match status" value="1"/>
</dbReference>
<feature type="compositionally biased region" description="Low complexity" evidence="4">
    <location>
        <begin position="602"/>
        <end position="614"/>
    </location>
</feature>
<keyword evidence="1 3" id="KW-0853">WD repeat</keyword>
<feature type="compositionally biased region" description="Basic residues" evidence="4">
    <location>
        <begin position="42"/>
        <end position="56"/>
    </location>
</feature>
<dbReference type="Pfam" id="PF23409">
    <property type="entry name" value="Beta-prop_EML"/>
    <property type="match status" value="1"/>
</dbReference>
<evidence type="ECO:0000256" key="1">
    <source>
        <dbReference type="ARBA" id="ARBA00022574"/>
    </source>
</evidence>
<dbReference type="EMBL" id="NEDP02000262">
    <property type="protein sequence ID" value="OWF56182.1"/>
    <property type="molecule type" value="Genomic_DNA"/>
</dbReference>
<dbReference type="InterPro" id="IPR005108">
    <property type="entry name" value="HELP"/>
</dbReference>
<dbReference type="GO" id="GO:0072686">
    <property type="term" value="C:mitotic spindle"/>
    <property type="evidence" value="ECO:0007669"/>
    <property type="project" value="TreeGrafter"/>
</dbReference>
<comment type="caution">
    <text evidence="6">The sequence shown here is derived from an EMBL/GenBank/DDBJ whole genome shotgun (WGS) entry which is preliminary data.</text>
</comment>
<dbReference type="Gene3D" id="2.130.10.10">
    <property type="entry name" value="YVTN repeat-like/Quinoprotein amine dehydrogenase"/>
    <property type="match status" value="2"/>
</dbReference>
<evidence type="ECO:0000313" key="7">
    <source>
        <dbReference type="Proteomes" id="UP000242188"/>
    </source>
</evidence>
<feature type="domain" description="Doublecortin" evidence="5">
    <location>
        <begin position="387"/>
        <end position="471"/>
    </location>
</feature>
<feature type="compositionally biased region" description="Basic and acidic residues" evidence="4">
    <location>
        <begin position="57"/>
        <end position="75"/>
    </location>
</feature>
<dbReference type="OrthoDB" id="47802at2759"/>
<evidence type="ECO:0000313" key="6">
    <source>
        <dbReference type="EMBL" id="OWF56182.1"/>
    </source>
</evidence>
<feature type="region of interest" description="Disordered" evidence="4">
    <location>
        <begin position="34"/>
        <end position="89"/>
    </location>
</feature>
<evidence type="ECO:0000259" key="5">
    <source>
        <dbReference type="PROSITE" id="PS50309"/>
    </source>
</evidence>
<dbReference type="PROSITE" id="PS50309">
    <property type="entry name" value="DC"/>
    <property type="match status" value="2"/>
</dbReference>
<dbReference type="InterPro" id="IPR001680">
    <property type="entry name" value="WD40_rpt"/>
</dbReference>
<gene>
    <name evidence="6" type="ORF">KP79_PYT21556</name>
</gene>
<dbReference type="InterPro" id="IPR050630">
    <property type="entry name" value="WD_repeat_EMAP"/>
</dbReference>
<organism evidence="6 7">
    <name type="scientific">Mizuhopecten yessoensis</name>
    <name type="common">Japanese scallop</name>
    <name type="synonym">Patinopecten yessoensis</name>
    <dbReference type="NCBI Taxonomy" id="6573"/>
    <lineage>
        <taxon>Eukaryota</taxon>
        <taxon>Metazoa</taxon>
        <taxon>Spiralia</taxon>
        <taxon>Lophotrochozoa</taxon>
        <taxon>Mollusca</taxon>
        <taxon>Bivalvia</taxon>
        <taxon>Autobranchia</taxon>
        <taxon>Pteriomorphia</taxon>
        <taxon>Pectinida</taxon>
        <taxon>Pectinoidea</taxon>
        <taxon>Pectinidae</taxon>
        <taxon>Mizuhopecten</taxon>
    </lineage>
</organism>
<dbReference type="GO" id="GO:0008017">
    <property type="term" value="F:microtubule binding"/>
    <property type="evidence" value="ECO:0007669"/>
    <property type="project" value="TreeGrafter"/>
</dbReference>